<evidence type="ECO:0000256" key="3">
    <source>
        <dbReference type="SAM" id="MobiDB-lite"/>
    </source>
</evidence>
<feature type="transmembrane region" description="Helical" evidence="4">
    <location>
        <begin position="386"/>
        <end position="416"/>
    </location>
</feature>
<dbReference type="PIRSF" id="PIRSF005690">
    <property type="entry name" value="GerBA"/>
    <property type="match status" value="1"/>
</dbReference>
<accession>A0A2P7VBM4</accession>
<dbReference type="OrthoDB" id="1726708at2"/>
<evidence type="ECO:0000313" key="6">
    <source>
        <dbReference type="Proteomes" id="UP000240419"/>
    </source>
</evidence>
<dbReference type="PANTHER" id="PTHR22550:SF5">
    <property type="entry name" value="LEUCINE ZIPPER PROTEIN 4"/>
    <property type="match status" value="1"/>
</dbReference>
<organism evidence="5 6">
    <name type="scientific">Brevibacillus fortis</name>
    <dbReference type="NCBI Taxonomy" id="2126352"/>
    <lineage>
        <taxon>Bacteria</taxon>
        <taxon>Bacillati</taxon>
        <taxon>Bacillota</taxon>
        <taxon>Bacilli</taxon>
        <taxon>Bacillales</taxon>
        <taxon>Paenibacillaceae</taxon>
        <taxon>Brevibacillus</taxon>
    </lineage>
</organism>
<comment type="similarity">
    <text evidence="1">Belongs to the GerABKA family.</text>
</comment>
<feature type="transmembrane region" description="Helical" evidence="4">
    <location>
        <begin position="428"/>
        <end position="453"/>
    </location>
</feature>
<feature type="transmembrane region" description="Helical" evidence="4">
    <location>
        <begin position="305"/>
        <end position="327"/>
    </location>
</feature>
<dbReference type="Proteomes" id="UP000240419">
    <property type="component" value="Unassembled WGS sequence"/>
</dbReference>
<keyword evidence="2 4" id="KW-0472">Membrane</keyword>
<keyword evidence="4" id="KW-0812">Transmembrane</keyword>
<sequence>MKKIPSVMKWRKKPANPKENETQDSIEPLEDQLKWFRQQLPDRSDVVYHTFSVGQQVFCALIYLQNMIDIQSIQEEVLHPLLSSVAMDEAEIRKHLFEKKLLPIADYHFIAKKDGVPSILNSHVLLLVEGEKRMIALPLALHKKRDIDEPPNEATVRGPRESFIESAVDNFTLIRKRLKTPDLKSETLQIGKHTNTNVIMMYVQGICKNELVDEVRNRLAQIKVDSLLGSSYLEEAMDYSPFSPFPQVQFTERPDVVVASLLEGRVGIIVDGTPTVVLAPVTLFMLLQSAEDYYQRFFASTWIRWLRYLFVIISLLLPSSYIAITTFHPEMIPSKLLVTITASREVVPFPALIEALIMEVSFEALREAAIRIPKSIGQAVSIIGALIIGTAAVQAGIVSASMVIIVSFTGIASFIIPQYDLGLAFRFLRFPIMILAGLFGLFGMTCGLLIIYIHLTNLRPFGYSYLTPLTPFVFSDLKDTIVRAPWWMMRTRPFSLGVNRIRQSRHSRKARNTLEEDED</sequence>
<dbReference type="RefSeq" id="WP_106838739.1">
    <property type="nucleotide sequence ID" value="NZ_JBCNIW010000002.1"/>
</dbReference>
<dbReference type="Pfam" id="PF03323">
    <property type="entry name" value="GerA"/>
    <property type="match status" value="1"/>
</dbReference>
<dbReference type="PANTHER" id="PTHR22550">
    <property type="entry name" value="SPORE GERMINATION PROTEIN"/>
    <property type="match status" value="1"/>
</dbReference>
<dbReference type="AlphaFoldDB" id="A0A2P7VBM4"/>
<dbReference type="GO" id="GO:0016020">
    <property type="term" value="C:membrane"/>
    <property type="evidence" value="ECO:0007669"/>
    <property type="project" value="InterPro"/>
</dbReference>
<dbReference type="InterPro" id="IPR004995">
    <property type="entry name" value="Spore_Ger"/>
</dbReference>
<evidence type="ECO:0000256" key="1">
    <source>
        <dbReference type="ARBA" id="ARBA00005278"/>
    </source>
</evidence>
<evidence type="ECO:0000256" key="2">
    <source>
        <dbReference type="ARBA" id="ARBA00023136"/>
    </source>
</evidence>
<comment type="caution">
    <text evidence="5">The sequence shown here is derived from an EMBL/GenBank/DDBJ whole genome shotgun (WGS) entry which is preliminary data.</text>
</comment>
<protein>
    <submittedName>
        <fullName evidence="5">Spore germination protein</fullName>
    </submittedName>
</protein>
<dbReference type="EMBL" id="PXZM01000014">
    <property type="protein sequence ID" value="PSJ96590.1"/>
    <property type="molecule type" value="Genomic_DNA"/>
</dbReference>
<evidence type="ECO:0000256" key="4">
    <source>
        <dbReference type="SAM" id="Phobius"/>
    </source>
</evidence>
<name>A0A2P7VBM4_9BACL</name>
<dbReference type="GO" id="GO:0009847">
    <property type="term" value="P:spore germination"/>
    <property type="evidence" value="ECO:0007669"/>
    <property type="project" value="InterPro"/>
</dbReference>
<dbReference type="InterPro" id="IPR050768">
    <property type="entry name" value="UPF0353/GerABKA_families"/>
</dbReference>
<evidence type="ECO:0000313" key="5">
    <source>
        <dbReference type="EMBL" id="PSJ96590.1"/>
    </source>
</evidence>
<gene>
    <name evidence="5" type="ORF">C7R93_10385</name>
</gene>
<feature type="compositionally biased region" description="Basic residues" evidence="3">
    <location>
        <begin position="1"/>
        <end position="15"/>
    </location>
</feature>
<keyword evidence="4" id="KW-1133">Transmembrane helix</keyword>
<feature type="region of interest" description="Disordered" evidence="3">
    <location>
        <begin position="1"/>
        <end position="24"/>
    </location>
</feature>
<keyword evidence="6" id="KW-1185">Reference proteome</keyword>
<proteinExistence type="inferred from homology"/>
<reference evidence="5 6" key="1">
    <citation type="submission" date="2018-03" db="EMBL/GenBank/DDBJ databases">
        <title>Brevisbacillus phylogenomics.</title>
        <authorList>
            <person name="Dunlap C."/>
        </authorList>
    </citation>
    <scope>NUCLEOTIDE SEQUENCE [LARGE SCALE GENOMIC DNA]</scope>
    <source>
        <strain evidence="5 6">NRRL NRS-1210</strain>
    </source>
</reference>